<dbReference type="PIRSF" id="PIRSF001021">
    <property type="entry name" value="Alph-amls_thrmst"/>
    <property type="match status" value="1"/>
</dbReference>
<comment type="similarity">
    <text evidence="2 9">Belongs to the glycosyl hydrolase 13 family.</text>
</comment>
<keyword evidence="8" id="KW-0106">Calcium</keyword>
<feature type="binding site" evidence="8">
    <location>
        <position position="235"/>
    </location>
    <ligand>
        <name>Ca(2+)</name>
        <dbReference type="ChEBI" id="CHEBI:29108"/>
        <label>1</label>
    </ligand>
</feature>
<evidence type="ECO:0000256" key="1">
    <source>
        <dbReference type="ARBA" id="ARBA00001913"/>
    </source>
</evidence>
<organism evidence="11 12">
    <name type="scientific">Coprobacillus cateniformis</name>
    <dbReference type="NCBI Taxonomy" id="100884"/>
    <lineage>
        <taxon>Bacteria</taxon>
        <taxon>Bacillati</taxon>
        <taxon>Bacillota</taxon>
        <taxon>Erysipelotrichia</taxon>
        <taxon>Erysipelotrichales</taxon>
        <taxon>Coprobacillaceae</taxon>
        <taxon>Coprobacillus</taxon>
    </lineage>
</organism>
<dbReference type="InterPro" id="IPR006046">
    <property type="entry name" value="Alpha_amylase"/>
</dbReference>
<feature type="binding site" evidence="8">
    <location>
        <position position="104"/>
    </location>
    <ligand>
        <name>Ca(2+)</name>
        <dbReference type="ChEBI" id="CHEBI:29108"/>
        <label>1</label>
    </ligand>
</feature>
<dbReference type="Pfam" id="PF00128">
    <property type="entry name" value="Alpha-amylase"/>
    <property type="match status" value="1"/>
</dbReference>
<feature type="binding site" evidence="8">
    <location>
        <position position="200"/>
    </location>
    <ligand>
        <name>Ca(2+)</name>
        <dbReference type="ChEBI" id="CHEBI:29108"/>
        <label>1</label>
    </ligand>
</feature>
<dbReference type="PANTHER" id="PTHR43447">
    <property type="entry name" value="ALPHA-AMYLASE"/>
    <property type="match status" value="1"/>
</dbReference>
<keyword evidence="4" id="KW-0378">Hydrolase</keyword>
<dbReference type="STRING" id="100884.GCA_000269565_03525"/>
<gene>
    <name evidence="11" type="ORF">HMPREF9488_01682</name>
</gene>
<feature type="binding site" evidence="8">
    <location>
        <position position="183"/>
    </location>
    <ligand>
        <name>Ca(2+)</name>
        <dbReference type="ChEBI" id="CHEBI:29108"/>
        <label>2</label>
    </ligand>
</feature>
<keyword evidence="6" id="KW-0326">Glycosidase</keyword>
<dbReference type="GeneID" id="78231282"/>
<evidence type="ECO:0000313" key="12">
    <source>
        <dbReference type="Proteomes" id="UP000003157"/>
    </source>
</evidence>
<feature type="domain" description="Glycosyl hydrolase family 13 catalytic" evidence="10">
    <location>
        <begin position="4"/>
        <end position="388"/>
    </location>
</feature>
<protein>
    <submittedName>
        <fullName evidence="11">Alpha-amylase</fullName>
    </submittedName>
</protein>
<dbReference type="EMBL" id="ADKX01000030">
    <property type="protein sequence ID" value="EFW05100.1"/>
    <property type="molecule type" value="Genomic_DNA"/>
</dbReference>
<evidence type="ECO:0000256" key="8">
    <source>
        <dbReference type="PIRSR" id="PIRSR001021-2"/>
    </source>
</evidence>
<evidence type="ECO:0000256" key="6">
    <source>
        <dbReference type="ARBA" id="ARBA00023295"/>
    </source>
</evidence>
<proteinExistence type="inferred from homology"/>
<evidence type="ECO:0000256" key="2">
    <source>
        <dbReference type="ARBA" id="ARBA00008061"/>
    </source>
</evidence>
<comment type="caution">
    <text evidence="11">The sequence shown here is derived from an EMBL/GenBank/DDBJ whole genome shotgun (WGS) entry which is preliminary data.</text>
</comment>
<dbReference type="NCBIfam" id="NF006969">
    <property type="entry name" value="PRK09441.1-2"/>
    <property type="match status" value="1"/>
</dbReference>
<sequence length="479" mass="54863">MENGVLMQYFEWYLSPEPHLWTLLKKDALHLKEIGITAVWMPPAFKGIGGIHDVGYGVYDIYDLGEFDQKGTIRTKYGTKEEYRDAICALHEVGIQAYGDIVLNHKMGADANEFVKAYEVNQNNKNEVTSGEETIEVPTVFTFPKRQQVYSDFTWNWTCFDGIDYDILSKRHATFLFKDKHWDTQVDGENGNFDYLMGADIDFSNPHVVAELEDWAQWYLEVTGLDGFRLDAVKHIGAHFYKDLIRQLRQHYQKELFTVGEYWHGDVRRLCNYLNEVEGEVSLFDVPLHYHFYEASYANGNYDMAKIFDGTLVQIANDKAVTFVDNHDTQPSQGLQSWVADWFKPLAYALILLRKDGYPCIFYGDYYGIPYSQISGKSELLDCLLFLRKNYALGLQRDYFDDSSIIGWVRDGPQKSGLVCLMSDSVGGCKTMYVGLQYAGTYWYDALGNYKAHIQIDGQGNGVFIVNGGSVSVYIQANE</sequence>
<reference evidence="11 12" key="1">
    <citation type="submission" date="2010-12" db="EMBL/GenBank/DDBJ databases">
        <title>The Genome Sequence of Coprobacillus sp. strain 29_1.</title>
        <authorList>
            <consortium name="The Broad Institute Genome Sequencing Platform"/>
            <person name="Earl A."/>
            <person name="Ward D."/>
            <person name="Feldgarden M."/>
            <person name="Gevers D."/>
            <person name="Daigneault M."/>
            <person name="Sibley C.D."/>
            <person name="White A."/>
            <person name="Strauss J."/>
            <person name="Allen-Vercoe E."/>
            <person name="Young S.K."/>
            <person name="Zeng Q."/>
            <person name="Gargeya S."/>
            <person name="Fitzgerald M."/>
            <person name="Haas B."/>
            <person name="Abouelleil A."/>
            <person name="Alvarado L."/>
            <person name="Arachchi H.M."/>
            <person name="Berlin A."/>
            <person name="Brown A."/>
            <person name="Chapman S.B."/>
            <person name="Chen Z."/>
            <person name="Dunbar C."/>
            <person name="Freedman E."/>
            <person name="Gearin G."/>
            <person name="Gellesch M."/>
            <person name="Goldberg J."/>
            <person name="Griggs A."/>
            <person name="Gujja S."/>
            <person name="Heilman E."/>
            <person name="Heiman D."/>
            <person name="Howarth C."/>
            <person name="Larson L."/>
            <person name="Lui A."/>
            <person name="MacDonald P.J.P."/>
            <person name="Mehta T."/>
            <person name="Montmayeur A."/>
            <person name="Murphy C."/>
            <person name="Neiman D."/>
            <person name="Pearson M."/>
            <person name="Priest M."/>
            <person name="Roberts A."/>
            <person name="Saif S."/>
            <person name="Shea T."/>
            <person name="Shenoy N."/>
            <person name="Sisk P."/>
            <person name="Stolte C."/>
            <person name="Sykes S."/>
            <person name="White J."/>
            <person name="Yandava C."/>
            <person name="Nusbaum C."/>
            <person name="Birren B."/>
        </authorList>
    </citation>
    <scope>NUCLEOTIDE SEQUENCE [LARGE SCALE GENOMIC DNA]</scope>
    <source>
        <strain evidence="11 12">29_1</strain>
    </source>
</reference>
<dbReference type="SUPFAM" id="SSF51011">
    <property type="entry name" value="Glycosyl hydrolase domain"/>
    <property type="match status" value="1"/>
</dbReference>
<dbReference type="GO" id="GO:0004556">
    <property type="term" value="F:alpha-amylase activity"/>
    <property type="evidence" value="ECO:0007669"/>
    <property type="project" value="InterPro"/>
</dbReference>
<dbReference type="InterPro" id="IPR017853">
    <property type="entry name" value="GH"/>
</dbReference>
<dbReference type="Proteomes" id="UP000003157">
    <property type="component" value="Unassembled WGS sequence"/>
</dbReference>
<feature type="binding site" evidence="8">
    <location>
        <position position="194"/>
    </location>
    <ligand>
        <name>Ca(2+)</name>
        <dbReference type="ChEBI" id="CHEBI:29108"/>
        <label>1</label>
    </ligand>
</feature>
<dbReference type="SMART" id="SM00642">
    <property type="entry name" value="Aamy"/>
    <property type="match status" value="1"/>
</dbReference>
<accession>E7GA92</accession>
<dbReference type="Gene3D" id="3.20.20.80">
    <property type="entry name" value="Glycosidases"/>
    <property type="match status" value="1"/>
</dbReference>
<keyword evidence="5" id="KW-0119">Carbohydrate metabolism</keyword>
<dbReference type="HOGENOM" id="CLU_024572_2_1_9"/>
<feature type="binding site" evidence="8">
    <location>
        <position position="300"/>
    </location>
    <ligand>
        <name>Ca(2+)</name>
        <dbReference type="ChEBI" id="CHEBI:29108"/>
        <label>3</label>
    </ligand>
</feature>
<evidence type="ECO:0000256" key="5">
    <source>
        <dbReference type="ARBA" id="ARBA00023277"/>
    </source>
</evidence>
<dbReference type="CDD" id="cd11318">
    <property type="entry name" value="AmyAc_bac_fung_AmyA"/>
    <property type="match status" value="1"/>
</dbReference>
<dbReference type="GO" id="GO:0005975">
    <property type="term" value="P:carbohydrate metabolic process"/>
    <property type="evidence" value="ECO:0007669"/>
    <property type="project" value="InterPro"/>
</dbReference>
<comment type="cofactor">
    <cofactor evidence="1">
        <name>Ca(2+)</name>
        <dbReference type="ChEBI" id="CHEBI:29108"/>
    </cofactor>
</comment>
<dbReference type="InterPro" id="IPR013776">
    <property type="entry name" value="A-amylase_thermo"/>
</dbReference>
<dbReference type="InterPro" id="IPR013780">
    <property type="entry name" value="Glyco_hydro_b"/>
</dbReference>
<keyword evidence="3 8" id="KW-0479">Metal-binding</keyword>
<dbReference type="InterPro" id="IPR006047">
    <property type="entry name" value="GH13_cat_dom"/>
</dbReference>
<evidence type="ECO:0000256" key="4">
    <source>
        <dbReference type="ARBA" id="ARBA00022801"/>
    </source>
</evidence>
<dbReference type="Gene3D" id="2.40.30.140">
    <property type="match status" value="1"/>
</dbReference>
<keyword evidence="12" id="KW-1185">Reference proteome</keyword>
<evidence type="ECO:0000256" key="3">
    <source>
        <dbReference type="ARBA" id="ARBA00022723"/>
    </source>
</evidence>
<evidence type="ECO:0000259" key="10">
    <source>
        <dbReference type="SMART" id="SM00642"/>
    </source>
</evidence>
<evidence type="ECO:0000256" key="7">
    <source>
        <dbReference type="PIRSR" id="PIRSR001021-1"/>
    </source>
</evidence>
<dbReference type="AlphaFoldDB" id="E7GA92"/>
<dbReference type="NCBIfam" id="NF006968">
    <property type="entry name" value="PRK09441.1-1"/>
    <property type="match status" value="1"/>
</dbReference>
<feature type="active site" description="Nucleophile" evidence="7">
    <location>
        <position position="231"/>
    </location>
</feature>
<feature type="active site" description="Proton donor" evidence="7">
    <location>
        <position position="261"/>
    </location>
</feature>
<dbReference type="eggNOG" id="COG0366">
    <property type="taxonomic scope" value="Bacteria"/>
</dbReference>
<evidence type="ECO:0000256" key="9">
    <source>
        <dbReference type="RuleBase" id="RU003615"/>
    </source>
</evidence>
<dbReference type="Gene3D" id="2.60.40.1180">
    <property type="entry name" value="Golgi alpha-mannosidase II"/>
    <property type="match status" value="1"/>
</dbReference>
<dbReference type="SUPFAM" id="SSF51445">
    <property type="entry name" value="(Trans)glycosidases"/>
    <property type="match status" value="1"/>
</dbReference>
<feature type="binding site" evidence="8">
    <location>
        <position position="161"/>
    </location>
    <ligand>
        <name>Ca(2+)</name>
        <dbReference type="ChEBI" id="CHEBI:29108"/>
        <label>2</label>
    </ligand>
</feature>
<feature type="binding site" evidence="8">
    <location>
        <position position="202"/>
    </location>
    <ligand>
        <name>Ca(2+)</name>
        <dbReference type="ChEBI" id="CHEBI:29108"/>
        <label>2</label>
    </ligand>
</feature>
<name>E7GA92_9FIRM</name>
<dbReference type="PRINTS" id="PR00110">
    <property type="entry name" value="ALPHAAMYLASE"/>
</dbReference>
<feature type="binding site" evidence="8">
    <location>
        <position position="424"/>
    </location>
    <ligand>
        <name>Ca(2+)</name>
        <dbReference type="ChEBI" id="CHEBI:29108"/>
        <label>3</label>
    </ligand>
</feature>
<dbReference type="GO" id="GO:0005509">
    <property type="term" value="F:calcium ion binding"/>
    <property type="evidence" value="ECO:0007669"/>
    <property type="project" value="InterPro"/>
</dbReference>
<dbReference type="RefSeq" id="WP_008788790.1">
    <property type="nucleotide sequence ID" value="NZ_AKCB01000003.1"/>
</dbReference>
<evidence type="ECO:0000313" key="11">
    <source>
        <dbReference type="EMBL" id="EFW05100.1"/>
    </source>
</evidence>
<dbReference type="OrthoDB" id="9805159at2"/>